<dbReference type="STRING" id="1194695.A0A5D3D8K3"/>
<dbReference type="Proteomes" id="UP000321393">
    <property type="component" value="Unassembled WGS sequence"/>
</dbReference>
<dbReference type="EMBL" id="SSTD01006440">
    <property type="protein sequence ID" value="TYK19891.1"/>
    <property type="molecule type" value="Genomic_DNA"/>
</dbReference>
<dbReference type="GO" id="GO:0003676">
    <property type="term" value="F:nucleic acid binding"/>
    <property type="evidence" value="ECO:0007669"/>
    <property type="project" value="InterPro"/>
</dbReference>
<sequence>MTSDFSFMTTSSLAKSLPLIYATNGNCMNVSHIGTIDTPSLSLPHTYCIPNLTFNLVSVGHKVGRLFELISFQPSPPSSISAPVTKAGTLVQRFCPHTSQQNGRVECKHRHILDSVCALLLSSSYPKKFWGEAALTSMYHQPSSFFHSSKHFFFQKTVCSNQPSAPNDVLEPTLDIPLHRSTQIRKPPIHLQDYHYFSTIVFLVEPTSYQEASTEPLWQKAMSDESQALEMMHTWDYVNLPPRKSPIGWKWIYKIKTRSDGNIERYKAFLVAKVAATKQWPLFHMDVKNAFLKLSEEAS</sequence>
<evidence type="ECO:0000313" key="3">
    <source>
        <dbReference type="Proteomes" id="UP000321393"/>
    </source>
</evidence>
<dbReference type="InterPro" id="IPR036397">
    <property type="entry name" value="RNaseH_sf"/>
</dbReference>
<evidence type="ECO:0000313" key="2">
    <source>
        <dbReference type="EMBL" id="TYK19891.1"/>
    </source>
</evidence>
<dbReference type="SUPFAM" id="SSF53098">
    <property type="entry name" value="Ribonuclease H-like"/>
    <property type="match status" value="1"/>
</dbReference>
<proteinExistence type="predicted"/>
<organism evidence="2 4">
    <name type="scientific">Cucumis melo var. makuwa</name>
    <name type="common">Oriental melon</name>
    <dbReference type="NCBI Taxonomy" id="1194695"/>
    <lineage>
        <taxon>Eukaryota</taxon>
        <taxon>Viridiplantae</taxon>
        <taxon>Streptophyta</taxon>
        <taxon>Embryophyta</taxon>
        <taxon>Tracheophyta</taxon>
        <taxon>Spermatophyta</taxon>
        <taxon>Magnoliopsida</taxon>
        <taxon>eudicotyledons</taxon>
        <taxon>Gunneridae</taxon>
        <taxon>Pentapetalae</taxon>
        <taxon>rosids</taxon>
        <taxon>fabids</taxon>
        <taxon>Cucurbitales</taxon>
        <taxon>Cucurbitaceae</taxon>
        <taxon>Benincaseae</taxon>
        <taxon>Cucumis</taxon>
    </lineage>
</organism>
<dbReference type="Gene3D" id="3.30.420.10">
    <property type="entry name" value="Ribonuclease H-like superfamily/Ribonuclease H"/>
    <property type="match status" value="1"/>
</dbReference>
<comment type="caution">
    <text evidence="2">The sequence shown here is derived from an EMBL/GenBank/DDBJ whole genome shotgun (WGS) entry which is preliminary data.</text>
</comment>
<evidence type="ECO:0000313" key="1">
    <source>
        <dbReference type="EMBL" id="KAA0053476.1"/>
    </source>
</evidence>
<reference evidence="3 4" key="1">
    <citation type="submission" date="2019-08" db="EMBL/GenBank/DDBJ databases">
        <title>Draft genome sequences of two oriental melons (Cucumis melo L. var makuwa).</title>
        <authorList>
            <person name="Kwon S.-Y."/>
        </authorList>
    </citation>
    <scope>NUCLEOTIDE SEQUENCE [LARGE SCALE GENOMIC DNA]</scope>
    <source>
        <strain evidence="4">cv. Chang Bougi</strain>
        <strain evidence="3">cv. SW 3</strain>
        <tissue evidence="2">Leaf</tissue>
    </source>
</reference>
<dbReference type="AlphaFoldDB" id="A0A5D3D8K3"/>
<evidence type="ECO:0000313" key="4">
    <source>
        <dbReference type="Proteomes" id="UP000321947"/>
    </source>
</evidence>
<dbReference type="InterPro" id="IPR012337">
    <property type="entry name" value="RNaseH-like_sf"/>
</dbReference>
<accession>A0A5D3D8K3</accession>
<gene>
    <name evidence="2" type="ORF">E5676_scaffold1267G00110</name>
    <name evidence="1" type="ORF">E6C27_scaffold190G00240</name>
</gene>
<dbReference type="EMBL" id="SSTE01009356">
    <property type="protein sequence ID" value="KAA0053476.1"/>
    <property type="molecule type" value="Genomic_DNA"/>
</dbReference>
<protein>
    <submittedName>
        <fullName evidence="2">Retrotransposon protein</fullName>
    </submittedName>
</protein>
<dbReference type="OrthoDB" id="693274at2759"/>
<dbReference type="Proteomes" id="UP000321947">
    <property type="component" value="Unassembled WGS sequence"/>
</dbReference>
<name>A0A5D3D8K3_CUCMM</name>